<dbReference type="SMART" id="SM00430">
    <property type="entry name" value="HOLI"/>
    <property type="match status" value="1"/>
</dbReference>
<protein>
    <submittedName>
        <fullName evidence="6">NR LBD domain-containing protein</fullName>
    </submittedName>
</protein>
<evidence type="ECO:0000259" key="4">
    <source>
        <dbReference type="PROSITE" id="PS51843"/>
    </source>
</evidence>
<keyword evidence="1" id="KW-0805">Transcription regulation</keyword>
<feature type="domain" description="NR LBD" evidence="4">
    <location>
        <begin position="1"/>
        <end position="227"/>
    </location>
</feature>
<dbReference type="Pfam" id="PF00104">
    <property type="entry name" value="Hormone_recep"/>
    <property type="match status" value="1"/>
</dbReference>
<name>A0A1I8A1P7_9BILA</name>
<dbReference type="PROSITE" id="PS51843">
    <property type="entry name" value="NR_LBD"/>
    <property type="match status" value="1"/>
</dbReference>
<keyword evidence="3" id="KW-0675">Receptor</keyword>
<sequence>MREVLLIDIVEALQEMEKSIYRTAKFIMSCKEFVKLPLSDKWLVFRHCSNSCCMLVRIYMSTQLFGYDLHDHRTIFGDDFYCYVDKFNFDSSTLGLTEENAKKVSQMLAPFGNQMSKNVMKPMKILRITKLELVYVIALVIWDVDNIEGLSDSTVDVAERFKEEAANELHNYYKFELRMTNYAYRICQLTNIVHAVDKLCDMRKEIFTIAKVFDMFSCAMFEKDSFL</sequence>
<proteinExistence type="predicted"/>
<dbReference type="PANTHER" id="PTHR45680:SF29">
    <property type="entry name" value="NUCLEAR HORMONE RECEPTOR FAMILY"/>
    <property type="match status" value="1"/>
</dbReference>
<dbReference type="Proteomes" id="UP000095287">
    <property type="component" value="Unplaced"/>
</dbReference>
<reference evidence="6" key="1">
    <citation type="submission" date="2016-11" db="UniProtKB">
        <authorList>
            <consortium name="WormBaseParasite"/>
        </authorList>
    </citation>
    <scope>IDENTIFICATION</scope>
</reference>
<dbReference type="InterPro" id="IPR000536">
    <property type="entry name" value="Nucl_hrmn_rcpt_lig-bd"/>
</dbReference>
<keyword evidence="2" id="KW-0804">Transcription</keyword>
<accession>A0A1I8A1P7</accession>
<dbReference type="WBParaSite" id="L893_g31695.t1">
    <property type="protein sequence ID" value="L893_g31695.t1"/>
    <property type="gene ID" value="L893_g31695"/>
</dbReference>
<dbReference type="PANTHER" id="PTHR45680">
    <property type="entry name" value="NUCLEAR HORMONE RECEPTOR FAMILY"/>
    <property type="match status" value="1"/>
</dbReference>
<evidence type="ECO:0000256" key="2">
    <source>
        <dbReference type="ARBA" id="ARBA00023163"/>
    </source>
</evidence>
<evidence type="ECO:0000256" key="1">
    <source>
        <dbReference type="ARBA" id="ARBA00023015"/>
    </source>
</evidence>
<dbReference type="InterPro" id="IPR051152">
    <property type="entry name" value="C.elegans_Orphan_NR"/>
</dbReference>
<evidence type="ECO:0000313" key="5">
    <source>
        <dbReference type="Proteomes" id="UP000095287"/>
    </source>
</evidence>
<keyword evidence="5" id="KW-1185">Reference proteome</keyword>
<dbReference type="Gene3D" id="1.10.565.10">
    <property type="entry name" value="Retinoid X Receptor"/>
    <property type="match status" value="1"/>
</dbReference>
<evidence type="ECO:0000313" key="6">
    <source>
        <dbReference type="WBParaSite" id="L893_g31695.t1"/>
    </source>
</evidence>
<dbReference type="SUPFAM" id="SSF48508">
    <property type="entry name" value="Nuclear receptor ligand-binding domain"/>
    <property type="match status" value="1"/>
</dbReference>
<dbReference type="InterPro" id="IPR035500">
    <property type="entry name" value="NHR-like_dom_sf"/>
</dbReference>
<evidence type="ECO:0000256" key="3">
    <source>
        <dbReference type="ARBA" id="ARBA00023170"/>
    </source>
</evidence>
<organism evidence="5 6">
    <name type="scientific">Steinernema glaseri</name>
    <dbReference type="NCBI Taxonomy" id="37863"/>
    <lineage>
        <taxon>Eukaryota</taxon>
        <taxon>Metazoa</taxon>
        <taxon>Ecdysozoa</taxon>
        <taxon>Nematoda</taxon>
        <taxon>Chromadorea</taxon>
        <taxon>Rhabditida</taxon>
        <taxon>Tylenchina</taxon>
        <taxon>Panagrolaimomorpha</taxon>
        <taxon>Strongyloidoidea</taxon>
        <taxon>Steinernematidae</taxon>
        <taxon>Steinernema</taxon>
    </lineage>
</organism>
<dbReference type="AlphaFoldDB" id="A0A1I8A1P7"/>